<dbReference type="Proteomes" id="UP001061958">
    <property type="component" value="Unassembled WGS sequence"/>
</dbReference>
<name>A0A9C7UQU9_9RHOD</name>
<keyword evidence="1" id="KW-1133">Transmembrane helix</keyword>
<evidence type="ECO:0000256" key="1">
    <source>
        <dbReference type="SAM" id="Phobius"/>
    </source>
</evidence>
<organism evidence="2 3">
    <name type="scientific">Galdieria partita</name>
    <dbReference type="NCBI Taxonomy" id="83374"/>
    <lineage>
        <taxon>Eukaryota</taxon>
        <taxon>Rhodophyta</taxon>
        <taxon>Bangiophyceae</taxon>
        <taxon>Galdieriales</taxon>
        <taxon>Galdieriaceae</taxon>
        <taxon>Galdieria</taxon>
    </lineage>
</organism>
<reference evidence="2" key="2">
    <citation type="submission" date="2022-01" db="EMBL/GenBank/DDBJ databases">
        <authorList>
            <person name="Hirooka S."/>
            <person name="Miyagishima S.Y."/>
        </authorList>
    </citation>
    <scope>NUCLEOTIDE SEQUENCE</scope>
    <source>
        <strain evidence="2">NBRC 102759</strain>
    </source>
</reference>
<evidence type="ECO:0000313" key="3">
    <source>
        <dbReference type="Proteomes" id="UP001061958"/>
    </source>
</evidence>
<proteinExistence type="predicted"/>
<keyword evidence="1" id="KW-0812">Transmembrane</keyword>
<dbReference type="AlphaFoldDB" id="A0A9C7UQU9"/>
<gene>
    <name evidence="2" type="ORF">GpartN1_g3771.t1</name>
</gene>
<feature type="transmembrane region" description="Helical" evidence="1">
    <location>
        <begin position="100"/>
        <end position="120"/>
    </location>
</feature>
<keyword evidence="1" id="KW-0472">Membrane</keyword>
<comment type="caution">
    <text evidence="2">The sequence shown here is derived from an EMBL/GenBank/DDBJ whole genome shotgun (WGS) entry which is preliminary data.</text>
</comment>
<keyword evidence="3" id="KW-1185">Reference proteome</keyword>
<feature type="transmembrane region" description="Helical" evidence="1">
    <location>
        <begin position="73"/>
        <end position="94"/>
    </location>
</feature>
<dbReference type="EMBL" id="BQMJ01000029">
    <property type="protein sequence ID" value="GJQ11980.1"/>
    <property type="molecule type" value="Genomic_DNA"/>
</dbReference>
<feature type="transmembrane region" description="Helical" evidence="1">
    <location>
        <begin position="7"/>
        <end position="27"/>
    </location>
</feature>
<feature type="transmembrane region" description="Helical" evidence="1">
    <location>
        <begin position="47"/>
        <end position="64"/>
    </location>
</feature>
<evidence type="ECO:0000313" key="2">
    <source>
        <dbReference type="EMBL" id="GJQ11980.1"/>
    </source>
</evidence>
<reference evidence="2" key="1">
    <citation type="journal article" date="2022" name="Proc. Natl. Acad. Sci. U.S.A.">
        <title>Life cycle and functional genomics of the unicellular red alga Galdieria for elucidating algal and plant evolution and industrial use.</title>
        <authorList>
            <person name="Hirooka S."/>
            <person name="Itabashi T."/>
            <person name="Ichinose T.M."/>
            <person name="Onuma R."/>
            <person name="Fujiwara T."/>
            <person name="Yamashita S."/>
            <person name="Jong L.W."/>
            <person name="Tomita R."/>
            <person name="Iwane A.H."/>
            <person name="Miyagishima S.Y."/>
        </authorList>
    </citation>
    <scope>NUCLEOTIDE SEQUENCE</scope>
    <source>
        <strain evidence="2">NBRC 102759</strain>
    </source>
</reference>
<dbReference type="PROSITE" id="PS51257">
    <property type="entry name" value="PROKAR_LIPOPROTEIN"/>
    <property type="match status" value="1"/>
</dbReference>
<sequence>MRSPKRVSMIPLVFSVSCFVCILFVGSSDLGGSLHLNTGTNYDLYKLGAYLFLSNVLRVVILLYNDSALYRKFFFQACLVFFNVCFYISLTYIFKDSLVWLLSFSMLCVFSNWLFFVATVKKPQISVIPKLAETLESVVVPVESSAVESLLLYNLSDAYLIVRILYFTMVSSRWTHLLGSYRFWLFPFFAARVVVDVLKLVYSSVLIGELEKYPKQH</sequence>
<protein>
    <submittedName>
        <fullName evidence="2">Uncharacterized protein</fullName>
    </submittedName>
</protein>
<accession>A0A9C7UQU9</accession>